<dbReference type="InterPro" id="IPR037293">
    <property type="entry name" value="Gal_Oxidase_central_sf"/>
</dbReference>
<name>A0A8X7PRJ9_BRACI</name>
<gene>
    <name evidence="2" type="ORF">Bca52824_075177</name>
</gene>
<dbReference type="Gene3D" id="2.130.10.80">
    <property type="entry name" value="Galactose oxidase/kelch, beta-propeller"/>
    <property type="match status" value="1"/>
</dbReference>
<dbReference type="PANTHER" id="PTHR32208">
    <property type="entry name" value="SECRETED PROTEIN-RELATED"/>
    <property type="match status" value="1"/>
</dbReference>
<accession>A0A8X7PRJ9</accession>
<dbReference type="OrthoDB" id="2019572at2759"/>
<dbReference type="PANTHER" id="PTHR32208:SF62">
    <property type="entry name" value="OXIDASE, PUTATIVE, EXPRESSED-RELATED"/>
    <property type="match status" value="1"/>
</dbReference>
<dbReference type="AlphaFoldDB" id="A0A8X7PRJ9"/>
<dbReference type="Pfam" id="PF07250">
    <property type="entry name" value="Glyoxal_oxid_N"/>
    <property type="match status" value="1"/>
</dbReference>
<comment type="caution">
    <text evidence="2">The sequence shown here is derived from an EMBL/GenBank/DDBJ whole genome shotgun (WGS) entry which is preliminary data.</text>
</comment>
<dbReference type="Proteomes" id="UP000886595">
    <property type="component" value="Unassembled WGS sequence"/>
</dbReference>
<keyword evidence="3" id="KW-1185">Reference proteome</keyword>
<protein>
    <recommendedName>
        <fullName evidence="1">Glyoxal oxidase N-terminal domain-containing protein</fullName>
    </recommendedName>
</protein>
<organism evidence="2 3">
    <name type="scientific">Brassica carinata</name>
    <name type="common">Ethiopian mustard</name>
    <name type="synonym">Abyssinian cabbage</name>
    <dbReference type="NCBI Taxonomy" id="52824"/>
    <lineage>
        <taxon>Eukaryota</taxon>
        <taxon>Viridiplantae</taxon>
        <taxon>Streptophyta</taxon>
        <taxon>Embryophyta</taxon>
        <taxon>Tracheophyta</taxon>
        <taxon>Spermatophyta</taxon>
        <taxon>Magnoliopsida</taxon>
        <taxon>eudicotyledons</taxon>
        <taxon>Gunneridae</taxon>
        <taxon>Pentapetalae</taxon>
        <taxon>rosids</taxon>
        <taxon>malvids</taxon>
        <taxon>Brassicales</taxon>
        <taxon>Brassicaceae</taxon>
        <taxon>Brassiceae</taxon>
        <taxon>Brassica</taxon>
    </lineage>
</organism>
<dbReference type="InterPro" id="IPR009880">
    <property type="entry name" value="Glyoxal_oxidase_N"/>
</dbReference>
<evidence type="ECO:0000259" key="1">
    <source>
        <dbReference type="Pfam" id="PF07250"/>
    </source>
</evidence>
<evidence type="ECO:0000313" key="2">
    <source>
        <dbReference type="EMBL" id="KAG2255883.1"/>
    </source>
</evidence>
<reference evidence="2 3" key="1">
    <citation type="submission" date="2020-02" db="EMBL/GenBank/DDBJ databases">
        <authorList>
            <person name="Ma Q."/>
            <person name="Huang Y."/>
            <person name="Song X."/>
            <person name="Pei D."/>
        </authorList>
    </citation>
    <scope>NUCLEOTIDE SEQUENCE [LARGE SCALE GENOMIC DNA]</scope>
    <source>
        <strain evidence="2">Sxm20200214</strain>
        <tissue evidence="2">Leaf</tissue>
    </source>
</reference>
<feature type="domain" description="Glyoxal oxidase N-terminal" evidence="1">
    <location>
        <begin position="4"/>
        <end position="68"/>
    </location>
</feature>
<evidence type="ECO:0000313" key="3">
    <source>
        <dbReference type="Proteomes" id="UP000886595"/>
    </source>
</evidence>
<proteinExistence type="predicted"/>
<sequence>MLGSRVTTSNENPQWTVEKMPRARVMGDMTLLPNGDVLLINSGSAGSAAWELGREPVFVPDLYQPKKSGELEV</sequence>
<dbReference type="EMBL" id="JAAMPC010000015">
    <property type="protein sequence ID" value="KAG2255883.1"/>
    <property type="molecule type" value="Genomic_DNA"/>
</dbReference>